<dbReference type="GO" id="GO:0017148">
    <property type="term" value="P:negative regulation of translation"/>
    <property type="evidence" value="ECO:0007669"/>
    <property type="project" value="InterPro"/>
</dbReference>
<dbReference type="FunFam" id="1.25.40.180:FF:000012">
    <property type="entry name" value="Ccr4-Not transcription complex subunit"/>
    <property type="match status" value="1"/>
</dbReference>
<evidence type="ECO:0000256" key="3">
    <source>
        <dbReference type="ARBA" id="ARBA00023015"/>
    </source>
</evidence>
<dbReference type="InterPro" id="IPR024557">
    <property type="entry name" value="CNOT1_dom_4"/>
</dbReference>
<dbReference type="Gene3D" id="1.25.40.790">
    <property type="match status" value="1"/>
</dbReference>
<reference evidence="15 16" key="1">
    <citation type="journal article" date="2018" name="Front. Microbiol.">
        <title>Prospects for Fungal Bioremediation of Acidic Radioactive Waste Sites: Characterization and Genome Sequence of Rhodotorula taiwanensis MD1149.</title>
        <authorList>
            <person name="Tkavc R."/>
            <person name="Matrosova V.Y."/>
            <person name="Grichenko O.E."/>
            <person name="Gostincar C."/>
            <person name="Volpe R.P."/>
            <person name="Klimenkova P."/>
            <person name="Gaidamakova E.K."/>
            <person name="Zhou C.E."/>
            <person name="Stewart B.J."/>
            <person name="Lyman M.G."/>
            <person name="Malfatti S.A."/>
            <person name="Rubinfeld B."/>
            <person name="Courtot M."/>
            <person name="Singh J."/>
            <person name="Dalgard C.L."/>
            <person name="Hamilton T."/>
            <person name="Frey K.G."/>
            <person name="Gunde-Cimerman N."/>
            <person name="Dugan L."/>
            <person name="Daly M.J."/>
        </authorList>
    </citation>
    <scope>NUCLEOTIDE SEQUENCE [LARGE SCALE GENOMIC DNA]</scope>
    <source>
        <strain evidence="15 16">MD1149</strain>
    </source>
</reference>
<dbReference type="Proteomes" id="UP000237144">
    <property type="component" value="Unassembled WGS sequence"/>
</dbReference>
<comment type="function">
    <text evidence="6">Acts as a component of the CCR4-NOT core complex, which in the nucleus seems to be a general transcription factor, and in the cytoplasm the major mRNA deadenylase involved in mRNA turnover. The NOT protein subcomplex negatively regulates the basal and activated transcription of many genes. Preferentially affects TC-type TATA element-dependent transcription. Could directly or indirectly inhibit component(s) of the general transcription machinery.</text>
</comment>
<feature type="domain" description="CCR4-NOT transcription complex subunit 1" evidence="10">
    <location>
        <begin position="2182"/>
        <end position="2325"/>
    </location>
</feature>
<keyword evidence="3" id="KW-0805">Transcription regulation</keyword>
<feature type="domain" description="CCR4-NOT transcription complex subunit 1 HEAT repeat" evidence="13">
    <location>
        <begin position="1432"/>
        <end position="1578"/>
    </location>
</feature>
<dbReference type="PANTHER" id="PTHR13162:SF8">
    <property type="entry name" value="CCR4-NOT TRANSCRIPTION COMPLEX SUBUNIT 1"/>
    <property type="match status" value="1"/>
</dbReference>
<feature type="region of interest" description="Disordered" evidence="8">
    <location>
        <begin position="525"/>
        <end position="545"/>
    </location>
</feature>
<evidence type="ECO:0000256" key="7">
    <source>
        <dbReference type="ARBA" id="ARBA00074459"/>
    </source>
</evidence>
<proteinExistence type="predicted"/>
<evidence type="ECO:0000259" key="10">
    <source>
        <dbReference type="Pfam" id="PF12842"/>
    </source>
</evidence>
<evidence type="ECO:0000259" key="12">
    <source>
        <dbReference type="Pfam" id="PF16417"/>
    </source>
</evidence>
<accession>A0A2S5B875</accession>
<dbReference type="InterPro" id="IPR040398">
    <property type="entry name" value="Not1"/>
</dbReference>
<evidence type="ECO:0000259" key="11">
    <source>
        <dbReference type="Pfam" id="PF16415"/>
    </source>
</evidence>
<evidence type="ECO:0000259" key="9">
    <source>
        <dbReference type="Pfam" id="PF04054"/>
    </source>
</evidence>
<keyword evidence="16" id="KW-1185">Reference proteome</keyword>
<keyword evidence="2" id="KW-0678">Repressor</keyword>
<dbReference type="InterPro" id="IPR038535">
    <property type="entry name" value="CNOT1_TTP_bind_sf"/>
</dbReference>
<feature type="compositionally biased region" description="Low complexity" evidence="8">
    <location>
        <begin position="530"/>
        <end position="539"/>
    </location>
</feature>
<comment type="caution">
    <text evidence="15">The sequence shown here is derived from an EMBL/GenBank/DDBJ whole genome shotgun (WGS) entry which is preliminary data.</text>
</comment>
<dbReference type="CDD" id="cd20710">
    <property type="entry name" value="NOT1_connector"/>
    <property type="match status" value="1"/>
</dbReference>
<dbReference type="Pfam" id="PF16418">
    <property type="entry name" value="CNOT1_HEAT"/>
    <property type="match status" value="1"/>
</dbReference>
<dbReference type="OrthoDB" id="1933107at2759"/>
<dbReference type="Pfam" id="PF04054">
    <property type="entry name" value="Not1"/>
    <property type="match status" value="1"/>
</dbReference>
<evidence type="ECO:0000259" key="13">
    <source>
        <dbReference type="Pfam" id="PF16418"/>
    </source>
</evidence>
<name>A0A2S5B875_9BASI</name>
<dbReference type="Gene3D" id="3.90.550.10">
    <property type="entry name" value="Spore Coat Polysaccharide Biosynthesis Protein SpsA, Chain A"/>
    <property type="match status" value="1"/>
</dbReference>
<dbReference type="InterPro" id="IPR032191">
    <property type="entry name" value="CNOT1_CAF1_bind"/>
</dbReference>
<dbReference type="Gene3D" id="1.25.40.800">
    <property type="match status" value="1"/>
</dbReference>
<feature type="region of interest" description="Disordered" evidence="8">
    <location>
        <begin position="1246"/>
        <end position="1268"/>
    </location>
</feature>
<dbReference type="GO" id="GO:0000932">
    <property type="term" value="C:P-body"/>
    <property type="evidence" value="ECO:0007669"/>
    <property type="project" value="TreeGrafter"/>
</dbReference>
<dbReference type="Pfam" id="PF25097">
    <property type="entry name" value="ARM_Cnot1"/>
    <property type="match status" value="1"/>
</dbReference>
<feature type="domain" description="CCR4-NOT transcription complex subunit 1 CAF1-binding" evidence="11">
    <location>
        <begin position="1830"/>
        <end position="2047"/>
    </location>
</feature>
<dbReference type="Pfam" id="PF12842">
    <property type="entry name" value="DUF3819"/>
    <property type="match status" value="1"/>
</dbReference>
<dbReference type="InterPro" id="IPR029044">
    <property type="entry name" value="Nucleotide-diphossugar_trans"/>
</dbReference>
<dbReference type="InterPro" id="IPR032194">
    <property type="entry name" value="CNOT1_HEAT"/>
</dbReference>
<evidence type="ECO:0000256" key="2">
    <source>
        <dbReference type="ARBA" id="ARBA00022491"/>
    </source>
</evidence>
<dbReference type="Pfam" id="PF16417">
    <property type="entry name" value="CNOT1_TTP_bind"/>
    <property type="match status" value="1"/>
</dbReference>
<dbReference type="EMBL" id="PJQD01000043">
    <property type="protein sequence ID" value="POY72984.1"/>
    <property type="molecule type" value="Genomic_DNA"/>
</dbReference>
<comment type="subcellular location">
    <subcellularLocation>
        <location evidence="1">Nucleus</location>
    </subcellularLocation>
</comment>
<dbReference type="InterPro" id="IPR007196">
    <property type="entry name" value="CCR4-Not_Not1_C"/>
</dbReference>
<evidence type="ECO:0000256" key="8">
    <source>
        <dbReference type="SAM" id="MobiDB-lite"/>
    </source>
</evidence>
<dbReference type="SUPFAM" id="SSF53448">
    <property type="entry name" value="Nucleotide-diphospho-sugar transferases"/>
    <property type="match status" value="1"/>
</dbReference>
<gene>
    <name evidence="15" type="ORF">BMF94_3970</name>
</gene>
<evidence type="ECO:0000259" key="14">
    <source>
        <dbReference type="Pfam" id="PF25097"/>
    </source>
</evidence>
<dbReference type="Gene3D" id="1.25.40.840">
    <property type="entry name" value="CCR4-NOT transcription complex subunit 1 TTP binding domain"/>
    <property type="match status" value="1"/>
</dbReference>
<keyword evidence="4" id="KW-0804">Transcription</keyword>
<feature type="compositionally biased region" description="Low complexity" evidence="8">
    <location>
        <begin position="1"/>
        <end position="16"/>
    </location>
</feature>
<feature type="region of interest" description="Disordered" evidence="8">
    <location>
        <begin position="1"/>
        <end position="55"/>
    </location>
</feature>
<feature type="region of interest" description="Disordered" evidence="8">
    <location>
        <begin position="833"/>
        <end position="854"/>
    </location>
</feature>
<evidence type="ECO:0000313" key="16">
    <source>
        <dbReference type="Proteomes" id="UP000237144"/>
    </source>
</evidence>
<dbReference type="GO" id="GO:0030015">
    <property type="term" value="C:CCR4-NOT core complex"/>
    <property type="evidence" value="ECO:0007669"/>
    <property type="project" value="InterPro"/>
</dbReference>
<dbReference type="InterPro" id="IPR032193">
    <property type="entry name" value="CNOT1_TTP_bind"/>
</dbReference>
<dbReference type="PANTHER" id="PTHR13162">
    <property type="entry name" value="CCR4-NOT TRANSCRIPTION COMPLEX"/>
    <property type="match status" value="1"/>
</dbReference>
<dbReference type="InterPro" id="IPR055454">
    <property type="entry name" value="CNOT1-like_NOT1_connector"/>
</dbReference>
<feature type="domain" description="CCR4-NOT transcription complex subunit 1-like NOT1 connector" evidence="14">
    <location>
        <begin position="2431"/>
        <end position="2616"/>
    </location>
</feature>
<evidence type="ECO:0000313" key="15">
    <source>
        <dbReference type="EMBL" id="POY72984.1"/>
    </source>
</evidence>
<keyword evidence="5" id="KW-0539">Nucleus</keyword>
<sequence>MSTAPSTSPKTSPKSAHFVLPPAPTPNRQRRNQPPPPPPPAAAAAAAAAAPGPPLESPLLSDAAFRWGNNVGTWWTRRDSLPTATAAAGVGGPDLKLSSTRTKRARAKAPRGGVATWDRFVSLWYVKPDPNAPPTPHLHGDSDLPFSPLVPTFSSLPTSPATLNKRGRLAQVVLGALFLLGLYELAQAGTSGRGGARSRPAKMVDSKSLKLQGRDPYRVLAQLVVPPAPATRDSVVPPRYQTHLPGVDSLWMEPDRFGDAETAYPDSSTAAAGESYEELSEIGDTTAIVLHWKRTDNVALILAHLCQYTFFDTVLVWNNNPEIQLSHKTFASSRCPASKLRIYNSPRNLLFVARFLACAQADTPYCYFQDDDWLVRPLRSMYTQFSRDPEGPVVVNTNSQVAALFGLEWCFYNNPLHTCFAWVGTGAFTSRLHVDRFLSLSTLLGYSRDELAHADNSFTTFQNEPPYVLTSGLVPLPTPFGHSDGEGIQRNKDFIQRGLVRLSGYLDAKFPIDQLSEEERRAGALTPLQSVSPSPYRPSLSPPLPPHPWSHHARSLCSPSDTCLFLTNIQLLPPPDASQYPGPDRVAKLQEWEEMLGWVGRGWMEGTERWREEEGWSLKWGYENAVDGDPESAFRSPDVIRAGDYLGLLLLAPLEPSVTRTVTVHVILEDARRILNTPPSAAGSGRVQVQVSADGYKWVPARSAAATTAEPVFTCSGPRYRSTLPSPSLSNSNLVSAAARRILAAERAADESRTALGRWWSRLRRRRASRPMECTVEVRATMMATGHEVGWKAVRMVAVGAGGGGGKDKQKKQDEPVFDVGWGVYEMWSPSGQPTSSISLQQQQQPSSSSSSGASTSLLTIVRAQIVFLLSTLSEDNFAKNRDEIRSLIDLHGPAPHAHLIRRLIQGASSLLDPAHGSQSPSASQPPSPELHLRLLVSEVQRCARDPSLAERFRDAVLEGSDGPAGADQVLRVTRLSTLLAHSSLNDLSALERLVFCAPFLTLLNPLATAPATGYKRALGLDAAQVVKQALPGALEQLGAPAKGPRDLAELSPLPISRLLAILLSDLYLGESPPSATLANPERLFSDEDRRAIVLSAVRGRLGPEVGAQALAHAFNEIAFDEQRPPTVVTALARLAPVPALSSPELVRSVLGKFGRLNAEDAGGQGGLEMRVAQQMFDLVEFASREGEAGRGGGVDIASWVRAVHELQPALRWGDVVRGYDSPSRAGSLPDHHFGVRAFAAVLQHSPSPQPTADNPHANPVASSPAGLVSAPGGTSAVSGLWTVWANPALQFSLLDRLVFLASAALAGPPGVVPTPAAGDSTFNLSNLASVHKVVSLDDAAQSGPSIKSLAQSVQSSPWNAFELIGTLVRLGGEGIQQQQQQQHGATTPGGGNGEVAARVHELLDRGCKTNPELVLIALTQVEKPWNAIHSELVARLLSTFLTGHPAHQLVFLRLYQNDRQFLFAALRDFYAESEMNVTRIVDIAQDLKALDQVLELRPFVLALDLAALASRREYLNLEKWLTSQFQAHGSQLVRTALEFVGHKVQHELRRQEVDNPPEPTTLALNAVTIAVFMRVLRAHHELFTGGDVELFKEVRTQCLQLHPRLMNFSPKNTDSEPGMAVTAFSPEIEAECDALYKRMYEQEISVDKVVTALRQAKESDNEHDHEFFACFLHGLFDEHRFFNTYPANELALTASLFGDLIQYHLIDFVPLGIAVRYVLDALRNPPDSNWFRFGIQALGRFQSRLSEWPQLAHSILSIPHVQQLHPEVANIAQQALIQREENGGAGAAPGGVDIGGMAGDALESEQPLEPERHAFTAIRVEEDGGDPDAPDEQTSDKILFIVNNLAPTNFETKVQDMLDRIEPMHYAWFAHYLVAQRVSIEPNNHQLYQQFLEALKMPALVKRVLYETFVKLATLLNSDKTVQSSTERTLLKNLGSWLGGLTLAKDKPIKHSNIAFKQLLIEGYDSNRLIVAIPFVCKVLEQCSKSRVFRPPNPWLMAILRLLVELYQFAELKLNLKFEIEVLCKSLDIDLKDVEPTDILRNRTQEIAAREQAAGQAQAQAAALAAVAANGGQQGMSSASVELALANLAAQQQQQQQQQLGGHDLEEATLRAGFGNAPSGAAHHALPAAGSQGEAGRVPPMLGANQAGYSLSLQDTVSAALQNLPGLVVFNSQLPMFASNPTLKRVVCLAIDRAIREIIAPVVERSVTIAGISTRELTMKDFAMEGDEGKMATAAHLMVQSLAGSLALVTCKEPLRLSMVAHVRTLLLQNGFTDENLPEQAVLVVVAENLDLACSVVEKVAMDKAILEVDEGLAPAYLSRRSHRERSREAFWDTAAMAASHYSGMLPDPLRLKLGGLSPPQLQVYEDFSRLRAAIPPAVDGRNGGMYADSPALAPAVAAPQIAAAAAIAAETVLLTGPQVMEKFTSLIGELDKALQAEAPASALTGVAQDSELRRLLQQIPLVAASSVAIDETALACSQKVVQLLYRSETTLARDTYVFLLDRLCAISTKVAKEVTMWLVYAEDERKFNVPVTVALLQSRFINVAELDLQLAKSVVRDFRASVVDFVAGLVSACLAEVPPVATREQFSNSFEALNQAVRQGKATDAARALLQDIQKAGTASVRELSPGEKLQSAEEPGVREQLTLCFGEWVRLYQQSFNVEKSFVEFVVQLQKQGILKGEEISSLFFRVCAEVSTDSYIKNKAAGGTPATGIFQPVDAFARLITFMIKYHADPTGVDNDRAKVHYITKVLSIVVLVIADSHETLGVHYQARPHYRFFSSLLSNLASIEGHLGAAYPSILVALSHSLTTLSPTLFPGVAYTFLALMSHPRLLPKLLGGESREGETAFTRLLVSMLRFLAPSLRQGHLRDGTRALYLGTQRLLLVLLHDFPSYLSRAAYALLDAVPSNCIQCANIITSSFPVEQSHLPDPLSAGLSVEAMSESQRIPQILVDYTAALSAAGMKPILDQYLAAGEPAQVPAHLLSRLERSGSASDVKGAPTVNAALINSLVLHLASVALNQSKAQKGQLAFDAESSPFKLLKQLMYEAGPELRYALVVAQVNHLRFPNAHTMWCHRSLLALFTGATEEVQEGILRVVLERTIASRPTPWGLLATFGALLQTQQAAISAILAKLPDERGSAEFTAVIGDLAARASAAPPAAPIATAA</sequence>
<dbReference type="Pfam" id="PF16415">
    <property type="entry name" value="CNOT1_CAF1_bind"/>
    <property type="match status" value="1"/>
</dbReference>
<dbReference type="GO" id="GO:0005634">
    <property type="term" value="C:nucleus"/>
    <property type="evidence" value="ECO:0007669"/>
    <property type="project" value="UniProtKB-SubCell"/>
</dbReference>
<dbReference type="STRING" id="741276.A0A2S5B875"/>
<dbReference type="GO" id="GO:0060090">
    <property type="term" value="F:molecular adaptor activity"/>
    <property type="evidence" value="ECO:0007669"/>
    <property type="project" value="TreeGrafter"/>
</dbReference>
<evidence type="ECO:0000256" key="4">
    <source>
        <dbReference type="ARBA" id="ARBA00023163"/>
    </source>
</evidence>
<feature type="domain" description="CCR4-NOT transcription complex subunit 1 TTP binding" evidence="12">
    <location>
        <begin position="1622"/>
        <end position="1781"/>
    </location>
</feature>
<feature type="domain" description="CCR4-Not complex component Not1 C-terminal" evidence="9">
    <location>
        <begin position="2784"/>
        <end position="3123"/>
    </location>
</feature>
<protein>
    <recommendedName>
        <fullName evidence="7">General negative regulator of transcription subunit 1</fullName>
    </recommendedName>
</protein>
<organism evidence="15 16">
    <name type="scientific">Rhodotorula taiwanensis</name>
    <dbReference type="NCBI Taxonomy" id="741276"/>
    <lineage>
        <taxon>Eukaryota</taxon>
        <taxon>Fungi</taxon>
        <taxon>Dikarya</taxon>
        <taxon>Basidiomycota</taxon>
        <taxon>Pucciniomycotina</taxon>
        <taxon>Microbotryomycetes</taxon>
        <taxon>Sporidiobolales</taxon>
        <taxon>Sporidiobolaceae</taxon>
        <taxon>Rhodotorula</taxon>
    </lineage>
</organism>
<dbReference type="Gene3D" id="1.25.40.180">
    <property type="match status" value="1"/>
</dbReference>
<evidence type="ECO:0000256" key="5">
    <source>
        <dbReference type="ARBA" id="ARBA00023242"/>
    </source>
</evidence>
<evidence type="ECO:0000256" key="1">
    <source>
        <dbReference type="ARBA" id="ARBA00004123"/>
    </source>
</evidence>
<dbReference type="GO" id="GO:0000289">
    <property type="term" value="P:nuclear-transcribed mRNA poly(A) tail shortening"/>
    <property type="evidence" value="ECO:0007669"/>
    <property type="project" value="UniProtKB-ARBA"/>
</dbReference>
<evidence type="ECO:0000256" key="6">
    <source>
        <dbReference type="ARBA" id="ARBA00059181"/>
    </source>
</evidence>